<evidence type="ECO:0000313" key="2">
    <source>
        <dbReference type="Proteomes" id="UP001059617"/>
    </source>
</evidence>
<keyword evidence="2" id="KW-1185">Reference proteome</keyword>
<keyword evidence="1" id="KW-0808">Transferase</keyword>
<evidence type="ECO:0000313" key="1">
    <source>
        <dbReference type="EMBL" id="UWP85191.1"/>
    </source>
</evidence>
<reference evidence="1" key="1">
    <citation type="submission" date="2021-04" db="EMBL/GenBank/DDBJ databases">
        <authorList>
            <person name="Hartkoorn R.C."/>
            <person name="Beaudoing E."/>
            <person name="Hot D."/>
        </authorList>
    </citation>
    <scope>NUCLEOTIDE SEQUENCE</scope>
    <source>
        <strain evidence="1">NRRL B-16292</strain>
    </source>
</reference>
<dbReference type="GO" id="GO:0032259">
    <property type="term" value="P:methylation"/>
    <property type="evidence" value="ECO:0007669"/>
    <property type="project" value="UniProtKB-KW"/>
</dbReference>
<dbReference type="Proteomes" id="UP001059617">
    <property type="component" value="Chromosome"/>
</dbReference>
<dbReference type="InterPro" id="IPR029063">
    <property type="entry name" value="SAM-dependent_MTases_sf"/>
</dbReference>
<keyword evidence="1" id="KW-0489">Methyltransferase</keyword>
<proteinExistence type="predicted"/>
<dbReference type="SUPFAM" id="SSF53335">
    <property type="entry name" value="S-adenosyl-L-methionine-dependent methyltransferases"/>
    <property type="match status" value="1"/>
</dbReference>
<dbReference type="EMBL" id="CP073720">
    <property type="protein sequence ID" value="UWP85191.1"/>
    <property type="molecule type" value="Genomic_DNA"/>
</dbReference>
<reference evidence="1" key="2">
    <citation type="submission" date="2022-09" db="EMBL/GenBank/DDBJ databases">
        <title>Biosynthetic gene clusters of Dactylosporangioum fulvum.</title>
        <authorList>
            <person name="Caradec T."/>
        </authorList>
    </citation>
    <scope>NUCLEOTIDE SEQUENCE</scope>
    <source>
        <strain evidence="1">NRRL B-16292</strain>
    </source>
</reference>
<gene>
    <name evidence="1" type="ORF">Dfulv_13550</name>
</gene>
<dbReference type="RefSeq" id="WP_259863273.1">
    <property type="nucleotide sequence ID" value="NZ_BAAAST010000006.1"/>
</dbReference>
<sequence length="99" mass="10082">MAESFGSDAQRYDQARPGYPDALVARIAAGSTGPDVLDAGCGTGIAARQFQAAGRTVLDILDAVGTAIDTLGGRFTMQYTTLATTAVRTGARSQAVAGE</sequence>
<protein>
    <submittedName>
        <fullName evidence="1">Class I SAM-dependent methyltransferase</fullName>
    </submittedName>
</protein>
<dbReference type="Gene3D" id="3.40.50.150">
    <property type="entry name" value="Vaccinia Virus protein VP39"/>
    <property type="match status" value="1"/>
</dbReference>
<organism evidence="1 2">
    <name type="scientific">Dactylosporangium fulvum</name>
    <dbReference type="NCBI Taxonomy" id="53359"/>
    <lineage>
        <taxon>Bacteria</taxon>
        <taxon>Bacillati</taxon>
        <taxon>Actinomycetota</taxon>
        <taxon>Actinomycetes</taxon>
        <taxon>Micromonosporales</taxon>
        <taxon>Micromonosporaceae</taxon>
        <taxon>Dactylosporangium</taxon>
    </lineage>
</organism>
<accession>A0ABY5W790</accession>
<name>A0ABY5W790_9ACTN</name>
<dbReference type="GO" id="GO:0008168">
    <property type="term" value="F:methyltransferase activity"/>
    <property type="evidence" value="ECO:0007669"/>
    <property type="project" value="UniProtKB-KW"/>
</dbReference>